<protein>
    <submittedName>
        <fullName evidence="3">ATP-dependent zinc metalloprotease FtsH</fullName>
    </submittedName>
</protein>
<dbReference type="PANTHER" id="PTHR34482:SF36">
    <property type="entry name" value="RETROTRANSPOSON GAG DOMAIN-CONTAINING PROTEIN"/>
    <property type="match status" value="1"/>
</dbReference>
<feature type="region of interest" description="Disordered" evidence="1">
    <location>
        <begin position="271"/>
        <end position="294"/>
    </location>
</feature>
<accession>A0A5B6VMG6</accession>
<organism evidence="3 4">
    <name type="scientific">Gossypium australe</name>
    <dbReference type="NCBI Taxonomy" id="47621"/>
    <lineage>
        <taxon>Eukaryota</taxon>
        <taxon>Viridiplantae</taxon>
        <taxon>Streptophyta</taxon>
        <taxon>Embryophyta</taxon>
        <taxon>Tracheophyta</taxon>
        <taxon>Spermatophyta</taxon>
        <taxon>Magnoliopsida</taxon>
        <taxon>eudicotyledons</taxon>
        <taxon>Gunneridae</taxon>
        <taxon>Pentapetalae</taxon>
        <taxon>rosids</taxon>
        <taxon>malvids</taxon>
        <taxon>Malvales</taxon>
        <taxon>Malvaceae</taxon>
        <taxon>Malvoideae</taxon>
        <taxon>Gossypium</taxon>
    </lineage>
</organism>
<evidence type="ECO:0000256" key="1">
    <source>
        <dbReference type="SAM" id="MobiDB-lite"/>
    </source>
</evidence>
<feature type="compositionally biased region" description="Basic and acidic residues" evidence="1">
    <location>
        <begin position="191"/>
        <end position="210"/>
    </location>
</feature>
<dbReference type="PANTHER" id="PTHR34482">
    <property type="entry name" value="DNA DAMAGE-INDUCIBLE PROTEIN 1-LIKE"/>
    <property type="match status" value="1"/>
</dbReference>
<feature type="domain" description="Retrotransposon gag" evidence="2">
    <location>
        <begin position="69"/>
        <end position="163"/>
    </location>
</feature>
<proteinExistence type="predicted"/>
<gene>
    <name evidence="3" type="ORF">EPI10_015973</name>
</gene>
<comment type="caution">
    <text evidence="3">The sequence shown here is derived from an EMBL/GenBank/DDBJ whole genome shotgun (WGS) entry which is preliminary data.</text>
</comment>
<keyword evidence="4" id="KW-1185">Reference proteome</keyword>
<evidence type="ECO:0000313" key="4">
    <source>
        <dbReference type="Proteomes" id="UP000325315"/>
    </source>
</evidence>
<dbReference type="GO" id="GO:0008237">
    <property type="term" value="F:metallopeptidase activity"/>
    <property type="evidence" value="ECO:0007669"/>
    <property type="project" value="UniProtKB-KW"/>
</dbReference>
<dbReference type="OrthoDB" id="2272416at2759"/>
<keyword evidence="3" id="KW-0378">Hydrolase</keyword>
<reference evidence="4" key="1">
    <citation type="journal article" date="2019" name="Plant Biotechnol. J.">
        <title>Genome sequencing of the Australian wild diploid species Gossypium australe highlights disease resistance and delayed gland morphogenesis.</title>
        <authorList>
            <person name="Cai Y."/>
            <person name="Cai X."/>
            <person name="Wang Q."/>
            <person name="Wang P."/>
            <person name="Zhang Y."/>
            <person name="Cai C."/>
            <person name="Xu Y."/>
            <person name="Wang K."/>
            <person name="Zhou Z."/>
            <person name="Wang C."/>
            <person name="Geng S."/>
            <person name="Li B."/>
            <person name="Dong Q."/>
            <person name="Hou Y."/>
            <person name="Wang H."/>
            <person name="Ai P."/>
            <person name="Liu Z."/>
            <person name="Yi F."/>
            <person name="Sun M."/>
            <person name="An G."/>
            <person name="Cheng J."/>
            <person name="Zhang Y."/>
            <person name="Shi Q."/>
            <person name="Xie Y."/>
            <person name="Shi X."/>
            <person name="Chang Y."/>
            <person name="Huang F."/>
            <person name="Chen Y."/>
            <person name="Hong S."/>
            <person name="Mi L."/>
            <person name="Sun Q."/>
            <person name="Zhang L."/>
            <person name="Zhou B."/>
            <person name="Peng R."/>
            <person name="Zhang X."/>
            <person name="Liu F."/>
        </authorList>
    </citation>
    <scope>NUCLEOTIDE SEQUENCE [LARGE SCALE GENOMIC DNA]</scope>
    <source>
        <strain evidence="4">cv. PA1801</strain>
    </source>
</reference>
<dbReference type="Pfam" id="PF08284">
    <property type="entry name" value="RVP_2"/>
    <property type="match status" value="1"/>
</dbReference>
<dbReference type="EMBL" id="SMMG02000006">
    <property type="protein sequence ID" value="KAA3470246.1"/>
    <property type="molecule type" value="Genomic_DNA"/>
</dbReference>
<dbReference type="InterPro" id="IPR005162">
    <property type="entry name" value="Retrotrans_gag_dom"/>
</dbReference>
<name>A0A5B6VMG6_9ROSI</name>
<dbReference type="GO" id="GO:0006508">
    <property type="term" value="P:proteolysis"/>
    <property type="evidence" value="ECO:0007669"/>
    <property type="project" value="UniProtKB-KW"/>
</dbReference>
<evidence type="ECO:0000259" key="2">
    <source>
        <dbReference type="Pfam" id="PF03732"/>
    </source>
</evidence>
<dbReference type="Pfam" id="PF03732">
    <property type="entry name" value="Retrotrans_gag"/>
    <property type="match status" value="1"/>
</dbReference>
<evidence type="ECO:0000313" key="3">
    <source>
        <dbReference type="EMBL" id="KAA3470246.1"/>
    </source>
</evidence>
<keyword evidence="3" id="KW-0482">Metalloprotease</keyword>
<dbReference type="AlphaFoldDB" id="A0A5B6VMG6"/>
<dbReference type="Proteomes" id="UP000325315">
    <property type="component" value="Unassembled WGS sequence"/>
</dbReference>
<sequence length="393" mass="43950">MLRVLERVAGASTGSVARESISEQLRSNRAEIFKGVSGIAPDVAEYSLEAVERIMDDLDYTVEEKLKGVVSLLRDEAYQWRLTVREGTQADRMTWDFFKAAFQGKYVGTSYVDARRKEFLNLVQGNKFVAKYEAKFLRLSQYTQGIVTTEYERCVRFEDGLRDELRVLIAPQRERDFAALVEKTKIAEDVKRSKRQNREKERGRNKRDFRPSSSSDRFHKRPRFDEPVRTGVSMVAGRPQPCVVCGLSHQGECWKRTGACFRSGSRDHRVKDCTQRPGLMPVAGEGGQQPSRGRGLARGGNGFGWGRGALSRGACNTNARQPGLVYAEDGDAPGVITGTFLIHDIPCNPLIDIGSTHLYVACAVSRTLGIQFKLADKEMLMISPLGQSMVVNK</sequence>
<feature type="region of interest" description="Disordered" evidence="1">
    <location>
        <begin position="191"/>
        <end position="226"/>
    </location>
</feature>
<keyword evidence="3" id="KW-0645">Protease</keyword>